<dbReference type="PANTHER" id="PTHR11439:SF511">
    <property type="match status" value="1"/>
</dbReference>
<sequence length="146" mass="16540">MGSTVCELLWISYLLRDFHISIQRPIPFWCDNRAGLHITANPVFHECTKHLDIDCHLVRDQFKLGFISPSYIPGKDQVADLFTKSLPAPYFTRLLVKLGMVPPAPPCGGAVEQQETADLLAVKKQSIADEEVAELLEVLKTWVRFY</sequence>
<gene>
    <name evidence="1" type="ORF">Slati_4254600</name>
</gene>
<reference evidence="1" key="2">
    <citation type="journal article" date="2024" name="Plant">
        <title>Genomic evolution and insights into agronomic trait innovations of Sesamum species.</title>
        <authorList>
            <person name="Miao H."/>
            <person name="Wang L."/>
            <person name="Qu L."/>
            <person name="Liu H."/>
            <person name="Sun Y."/>
            <person name="Le M."/>
            <person name="Wang Q."/>
            <person name="Wei S."/>
            <person name="Zheng Y."/>
            <person name="Lin W."/>
            <person name="Duan Y."/>
            <person name="Cao H."/>
            <person name="Xiong S."/>
            <person name="Wang X."/>
            <person name="Wei L."/>
            <person name="Li C."/>
            <person name="Ma Q."/>
            <person name="Ju M."/>
            <person name="Zhao R."/>
            <person name="Li G."/>
            <person name="Mu C."/>
            <person name="Tian Q."/>
            <person name="Mei H."/>
            <person name="Zhang T."/>
            <person name="Gao T."/>
            <person name="Zhang H."/>
        </authorList>
    </citation>
    <scope>NUCLEOTIDE SEQUENCE</scope>
    <source>
        <strain evidence="1">KEN1</strain>
    </source>
</reference>
<name>A0AAW2TD72_9LAMI</name>
<dbReference type="CDD" id="cd09272">
    <property type="entry name" value="RNase_HI_RT_Ty1"/>
    <property type="match status" value="1"/>
</dbReference>
<comment type="caution">
    <text evidence="1">The sequence shown here is derived from an EMBL/GenBank/DDBJ whole genome shotgun (WGS) entry which is preliminary data.</text>
</comment>
<proteinExistence type="predicted"/>
<reference evidence="1" key="1">
    <citation type="submission" date="2020-06" db="EMBL/GenBank/DDBJ databases">
        <authorList>
            <person name="Li T."/>
            <person name="Hu X."/>
            <person name="Zhang T."/>
            <person name="Song X."/>
            <person name="Zhang H."/>
            <person name="Dai N."/>
            <person name="Sheng W."/>
            <person name="Hou X."/>
            <person name="Wei L."/>
        </authorList>
    </citation>
    <scope>NUCLEOTIDE SEQUENCE</scope>
    <source>
        <strain evidence="1">KEN1</strain>
        <tissue evidence="1">Leaf</tissue>
    </source>
</reference>
<accession>A0AAW2TD72</accession>
<dbReference type="AlphaFoldDB" id="A0AAW2TD72"/>
<organism evidence="1">
    <name type="scientific">Sesamum latifolium</name>
    <dbReference type="NCBI Taxonomy" id="2727402"/>
    <lineage>
        <taxon>Eukaryota</taxon>
        <taxon>Viridiplantae</taxon>
        <taxon>Streptophyta</taxon>
        <taxon>Embryophyta</taxon>
        <taxon>Tracheophyta</taxon>
        <taxon>Spermatophyta</taxon>
        <taxon>Magnoliopsida</taxon>
        <taxon>eudicotyledons</taxon>
        <taxon>Gunneridae</taxon>
        <taxon>Pentapetalae</taxon>
        <taxon>asterids</taxon>
        <taxon>lamiids</taxon>
        <taxon>Lamiales</taxon>
        <taxon>Pedaliaceae</taxon>
        <taxon>Sesamum</taxon>
    </lineage>
</organism>
<dbReference type="EMBL" id="JACGWN010000015">
    <property type="protein sequence ID" value="KAL0402247.1"/>
    <property type="molecule type" value="Genomic_DNA"/>
</dbReference>
<dbReference type="PANTHER" id="PTHR11439">
    <property type="entry name" value="GAG-POL-RELATED RETROTRANSPOSON"/>
    <property type="match status" value="1"/>
</dbReference>
<evidence type="ECO:0000313" key="1">
    <source>
        <dbReference type="EMBL" id="KAL0402247.1"/>
    </source>
</evidence>
<protein>
    <submittedName>
        <fullName evidence="1">Copia protein</fullName>
    </submittedName>
</protein>